<organism evidence="1 2">
    <name type="scientific">Halobacillus shinanisalinarum</name>
    <dbReference type="NCBI Taxonomy" id="2932258"/>
    <lineage>
        <taxon>Bacteria</taxon>
        <taxon>Bacillati</taxon>
        <taxon>Bacillota</taxon>
        <taxon>Bacilli</taxon>
        <taxon>Bacillales</taxon>
        <taxon>Bacillaceae</taxon>
        <taxon>Halobacillus</taxon>
    </lineage>
</organism>
<dbReference type="EMBL" id="CP095074">
    <property type="protein sequence ID" value="UOQ94922.1"/>
    <property type="molecule type" value="Genomic_DNA"/>
</dbReference>
<reference evidence="1 2" key="1">
    <citation type="submission" date="2022-04" db="EMBL/GenBank/DDBJ databases">
        <title>Halobacillus sp. isolated from saltern.</title>
        <authorList>
            <person name="Won M."/>
            <person name="Lee C.-M."/>
            <person name="Woen H.-Y."/>
            <person name="Kwon S.-W."/>
        </authorList>
    </citation>
    <scope>NUCLEOTIDE SEQUENCE [LARGE SCALE GENOMIC DNA]</scope>
    <source>
        <strain evidence="1 2">SSTM10-2</strain>
    </source>
</reference>
<dbReference type="RefSeq" id="WP_244754778.1">
    <property type="nucleotide sequence ID" value="NZ_CP095074.1"/>
</dbReference>
<evidence type="ECO:0000313" key="1">
    <source>
        <dbReference type="EMBL" id="UOQ94922.1"/>
    </source>
</evidence>
<gene>
    <name evidence="1" type="ORF">MUO14_08350</name>
</gene>
<dbReference type="Proteomes" id="UP000831880">
    <property type="component" value="Chromosome"/>
</dbReference>
<protein>
    <submittedName>
        <fullName evidence="1">Uncharacterized protein</fullName>
    </submittedName>
</protein>
<evidence type="ECO:0000313" key="2">
    <source>
        <dbReference type="Proteomes" id="UP000831880"/>
    </source>
</evidence>
<sequence>MKTVDYTLSDTGLHLSQEEIQNLIPEEEYWFLNEKFAQALRNVDAFYESQNIDPQELYRPFLRS</sequence>
<proteinExistence type="predicted"/>
<name>A0ABY4H5R0_9BACI</name>
<keyword evidence="2" id="KW-1185">Reference proteome</keyword>
<accession>A0ABY4H5R0</accession>